<reference evidence="4 5" key="2">
    <citation type="submission" date="2021-10" db="EMBL/GenBank/DDBJ databases">
        <authorList>
            <person name="Piombo E."/>
        </authorList>
    </citation>
    <scope>NUCLEOTIDE SEQUENCE [LARGE SCALE GENOMIC DNA]</scope>
</reference>
<evidence type="ECO:0000313" key="4">
    <source>
        <dbReference type="EMBL" id="CAG9987612.1"/>
    </source>
</evidence>
<sequence>MASLNTLPNEMLAECGALCDISSLASLARTSRHFNAVFAPILYRRALFTEPPSRPIIFEAAESGNIATIELALYHGADINTVSEEIFNKYTQRRKEKEIKQEATALHVACYNGQVHIVKFLLEAKADVHFPSSAHYTPFYFAMRLQGPERKAITELLIRNGTQFSSRSPDRLTLHAAIKASFWPVVDTILLNRHFSAGPHGHLMSNMAEAVSARGGYNVLHFISLSGDSKGISDMVPKLVTSGARLDHVAEGWNRPPGRNAGTPLIYAVKTQNWAAATALVKAGAELDSTANPEKREIALEIALSHPLQLPTDDMRPLDELRRDHELHQEMELIEHRPTTLQRGWQGTPLWYAAERAADYECMKILLEGSASPHATVKRMVVVNEDEDGGFEHERMAEVTILRGLLPPFPSPFPPSRDAEIQLEERIQLLIEHGARLDSEVDQVNVSSSVASSSTVLDTACASCRDEGENWLFDVILRSATNHNVSLEHVAEMEHKYDGEMSVLGNLEDLRRRLN</sequence>
<dbReference type="SMART" id="SM00248">
    <property type="entry name" value="ANK"/>
    <property type="match status" value="5"/>
</dbReference>
<dbReference type="Pfam" id="PF12796">
    <property type="entry name" value="Ank_2"/>
    <property type="match status" value="1"/>
</dbReference>
<dbReference type="PANTHER" id="PTHR24198">
    <property type="entry name" value="ANKYRIN REPEAT AND PROTEIN KINASE DOMAIN-CONTAINING PROTEIN"/>
    <property type="match status" value="1"/>
</dbReference>
<dbReference type="GO" id="GO:0005737">
    <property type="term" value="C:cytoplasm"/>
    <property type="evidence" value="ECO:0007669"/>
    <property type="project" value="TreeGrafter"/>
</dbReference>
<proteinExistence type="predicted"/>
<dbReference type="OrthoDB" id="366390at2759"/>
<keyword evidence="5" id="KW-1185">Reference proteome</keyword>
<dbReference type="PANTHER" id="PTHR24198:SF165">
    <property type="entry name" value="ANKYRIN REPEAT-CONTAINING PROTEIN-RELATED"/>
    <property type="match status" value="1"/>
</dbReference>
<evidence type="ECO:0000256" key="3">
    <source>
        <dbReference type="PROSITE-ProRule" id="PRU00023"/>
    </source>
</evidence>
<reference evidence="5" key="1">
    <citation type="submission" date="2019-06" db="EMBL/GenBank/DDBJ databases">
        <authorList>
            <person name="Broberg M."/>
        </authorList>
    </citation>
    <scope>NUCLEOTIDE SEQUENCE [LARGE SCALE GENOMIC DNA]</scope>
</reference>
<feature type="repeat" description="ANK" evidence="3">
    <location>
        <begin position="101"/>
        <end position="133"/>
    </location>
</feature>
<dbReference type="Pfam" id="PF00023">
    <property type="entry name" value="Ank"/>
    <property type="match status" value="1"/>
</dbReference>
<organism evidence="4 5">
    <name type="scientific">Clonostachys byssicola</name>
    <dbReference type="NCBI Taxonomy" id="160290"/>
    <lineage>
        <taxon>Eukaryota</taxon>
        <taxon>Fungi</taxon>
        <taxon>Dikarya</taxon>
        <taxon>Ascomycota</taxon>
        <taxon>Pezizomycotina</taxon>
        <taxon>Sordariomycetes</taxon>
        <taxon>Hypocreomycetidae</taxon>
        <taxon>Hypocreales</taxon>
        <taxon>Bionectriaceae</taxon>
        <taxon>Clonostachys</taxon>
    </lineage>
</organism>
<name>A0A9N9Y548_9HYPO</name>
<dbReference type="EMBL" id="CABFNO020001436">
    <property type="protein sequence ID" value="CAG9987612.1"/>
    <property type="molecule type" value="Genomic_DNA"/>
</dbReference>
<dbReference type="PROSITE" id="PS50088">
    <property type="entry name" value="ANK_REPEAT"/>
    <property type="match status" value="1"/>
</dbReference>
<protein>
    <submittedName>
        <fullName evidence="4">Uncharacterized protein</fullName>
    </submittedName>
</protein>
<dbReference type="SUPFAM" id="SSF48403">
    <property type="entry name" value="Ankyrin repeat"/>
    <property type="match status" value="1"/>
</dbReference>
<evidence type="ECO:0000256" key="2">
    <source>
        <dbReference type="ARBA" id="ARBA00023043"/>
    </source>
</evidence>
<accession>A0A9N9Y548</accession>
<evidence type="ECO:0000313" key="5">
    <source>
        <dbReference type="Proteomes" id="UP000754883"/>
    </source>
</evidence>
<dbReference type="AlphaFoldDB" id="A0A9N9Y548"/>
<dbReference type="Gene3D" id="1.25.40.20">
    <property type="entry name" value="Ankyrin repeat-containing domain"/>
    <property type="match status" value="2"/>
</dbReference>
<gene>
    <name evidence="4" type="ORF">CBYS24578_00014919</name>
</gene>
<dbReference type="PROSITE" id="PS50297">
    <property type="entry name" value="ANK_REP_REGION"/>
    <property type="match status" value="1"/>
</dbReference>
<comment type="caution">
    <text evidence="4">The sequence shown here is derived from an EMBL/GenBank/DDBJ whole genome shotgun (WGS) entry which is preliminary data.</text>
</comment>
<dbReference type="InterPro" id="IPR036770">
    <property type="entry name" value="Ankyrin_rpt-contain_sf"/>
</dbReference>
<keyword evidence="1" id="KW-0677">Repeat</keyword>
<dbReference type="Proteomes" id="UP000754883">
    <property type="component" value="Unassembled WGS sequence"/>
</dbReference>
<dbReference type="InterPro" id="IPR002110">
    <property type="entry name" value="Ankyrin_rpt"/>
</dbReference>
<evidence type="ECO:0000256" key="1">
    <source>
        <dbReference type="ARBA" id="ARBA00022737"/>
    </source>
</evidence>
<keyword evidence="2 3" id="KW-0040">ANK repeat</keyword>